<gene>
    <name evidence="11" type="ORF">HS088_TW02G00837</name>
</gene>
<comment type="similarity">
    <text evidence="8">Belongs to the plant egg cell-secreted peptide family.</text>
</comment>
<evidence type="ECO:0000256" key="9">
    <source>
        <dbReference type="SAM" id="SignalP"/>
    </source>
</evidence>
<evidence type="ECO:0000256" key="7">
    <source>
        <dbReference type="ARBA" id="ARBA00034457"/>
    </source>
</evidence>
<keyword evidence="4 9" id="KW-0732">Signal</keyword>
<evidence type="ECO:0000256" key="5">
    <source>
        <dbReference type="ARBA" id="ARBA00023279"/>
    </source>
</evidence>
<reference evidence="11 12" key="1">
    <citation type="journal article" date="2020" name="Nat. Commun.">
        <title>Genome of Tripterygium wilfordii and identification of cytochrome P450 involved in triptolide biosynthesis.</title>
        <authorList>
            <person name="Tu L."/>
            <person name="Su P."/>
            <person name="Zhang Z."/>
            <person name="Gao L."/>
            <person name="Wang J."/>
            <person name="Hu T."/>
            <person name="Zhou J."/>
            <person name="Zhang Y."/>
            <person name="Zhao Y."/>
            <person name="Liu Y."/>
            <person name="Song Y."/>
            <person name="Tong Y."/>
            <person name="Lu Y."/>
            <person name="Yang J."/>
            <person name="Xu C."/>
            <person name="Jia M."/>
            <person name="Peters R.J."/>
            <person name="Huang L."/>
            <person name="Gao W."/>
        </authorList>
    </citation>
    <scope>NUCLEOTIDE SEQUENCE [LARGE SCALE GENOMIC DNA]</scope>
    <source>
        <strain evidence="12">cv. XIE 37</strain>
        <tissue evidence="11">Leaf</tissue>
    </source>
</reference>
<dbReference type="PANTHER" id="PTHR35293">
    <property type="entry name" value="EGG CELL-SECRETED PROTEIN 1.5"/>
    <property type="match status" value="1"/>
</dbReference>
<keyword evidence="12" id="KW-1185">Reference proteome</keyword>
<dbReference type="GO" id="GO:0031410">
    <property type="term" value="C:cytoplasmic vesicle"/>
    <property type="evidence" value="ECO:0007669"/>
    <property type="project" value="UniProtKB-SubCell"/>
</dbReference>
<accession>A0A7J7DZV8</accession>
<protein>
    <recommendedName>
        <fullName evidence="10">Prolamin-like domain-containing protein</fullName>
    </recommendedName>
</protein>
<dbReference type="Proteomes" id="UP000593562">
    <property type="component" value="Unassembled WGS sequence"/>
</dbReference>
<evidence type="ECO:0000256" key="6">
    <source>
        <dbReference type="ARBA" id="ARBA00023329"/>
    </source>
</evidence>
<dbReference type="GO" id="GO:0080155">
    <property type="term" value="P:regulation of double fertilization forming a zygote and endosperm"/>
    <property type="evidence" value="ECO:0007669"/>
    <property type="project" value="UniProtKB-ARBA"/>
</dbReference>
<evidence type="ECO:0000256" key="3">
    <source>
        <dbReference type="ARBA" id="ARBA00022525"/>
    </source>
</evidence>
<evidence type="ECO:0000313" key="11">
    <source>
        <dbReference type="EMBL" id="KAF5751819.1"/>
    </source>
</evidence>
<proteinExistence type="inferred from homology"/>
<dbReference type="AlphaFoldDB" id="A0A7J7DZV8"/>
<keyword evidence="3" id="KW-0964">Secreted</keyword>
<comment type="function">
    <text evidence="7">Involved in the regulation of gamete interactions during the double fertilization and to prevent multiple-pollen tube attraction; mediates the redistribution of the gamete fusogen HAP2/GCS1 to the cell surface after secretion upon sperm arrival.</text>
</comment>
<comment type="subcellular location">
    <subcellularLocation>
        <location evidence="1">Cytoplasmic vesicle</location>
    </subcellularLocation>
    <subcellularLocation>
        <location evidence="2">Secreted</location>
    </subcellularLocation>
</comment>
<keyword evidence="5" id="KW-0278">Fertilization</keyword>
<evidence type="ECO:0000256" key="4">
    <source>
        <dbReference type="ARBA" id="ARBA00022729"/>
    </source>
</evidence>
<dbReference type="EMBL" id="JAAARO010000002">
    <property type="protein sequence ID" value="KAF5751819.1"/>
    <property type="molecule type" value="Genomic_DNA"/>
</dbReference>
<name>A0A7J7DZV8_TRIWF</name>
<feature type="chain" id="PRO_5029904907" description="Prolamin-like domain-containing protein" evidence="9">
    <location>
        <begin position="24"/>
        <end position="123"/>
    </location>
</feature>
<dbReference type="PANTHER" id="PTHR35293:SF1">
    <property type="entry name" value="EGG CELL-SECRETED PROTEIN 1.5"/>
    <property type="match status" value="1"/>
</dbReference>
<keyword evidence="6" id="KW-0968">Cytoplasmic vesicle</keyword>
<dbReference type="InterPro" id="IPR008502">
    <property type="entry name" value="Prolamin-like"/>
</dbReference>
<evidence type="ECO:0000313" key="12">
    <source>
        <dbReference type="Proteomes" id="UP000593562"/>
    </source>
</evidence>
<evidence type="ECO:0000256" key="1">
    <source>
        <dbReference type="ARBA" id="ARBA00004541"/>
    </source>
</evidence>
<dbReference type="Pfam" id="PF05617">
    <property type="entry name" value="Prolamin_like"/>
    <property type="match status" value="1"/>
</dbReference>
<sequence length="123" mass="13775">MAYSLKFLLTIFLAYSMASELMARPLDSGPTLRARLQLDSEFSCWDALFELQSCTGEVIMFFLNRETTHLGKSCCQAIHIIEHQCWPSMLTSLGFTPQEGNILLGYCDASDHDPNHSAPPCPE</sequence>
<evidence type="ECO:0000256" key="8">
    <source>
        <dbReference type="ARBA" id="ARBA00034484"/>
    </source>
</evidence>
<comment type="caution">
    <text evidence="11">The sequence shown here is derived from an EMBL/GenBank/DDBJ whole genome shotgun (WGS) entry which is preliminary data.</text>
</comment>
<dbReference type="InParanoid" id="A0A7J7DZV8"/>
<evidence type="ECO:0000259" key="10">
    <source>
        <dbReference type="Pfam" id="PF05617"/>
    </source>
</evidence>
<dbReference type="GO" id="GO:0005576">
    <property type="term" value="C:extracellular region"/>
    <property type="evidence" value="ECO:0007669"/>
    <property type="project" value="UniProtKB-SubCell"/>
</dbReference>
<organism evidence="11 12">
    <name type="scientific">Tripterygium wilfordii</name>
    <name type="common">Thunder God vine</name>
    <dbReference type="NCBI Taxonomy" id="458696"/>
    <lineage>
        <taxon>Eukaryota</taxon>
        <taxon>Viridiplantae</taxon>
        <taxon>Streptophyta</taxon>
        <taxon>Embryophyta</taxon>
        <taxon>Tracheophyta</taxon>
        <taxon>Spermatophyta</taxon>
        <taxon>Magnoliopsida</taxon>
        <taxon>eudicotyledons</taxon>
        <taxon>Gunneridae</taxon>
        <taxon>Pentapetalae</taxon>
        <taxon>rosids</taxon>
        <taxon>fabids</taxon>
        <taxon>Celastrales</taxon>
        <taxon>Celastraceae</taxon>
        <taxon>Tripterygium</taxon>
    </lineage>
</organism>
<feature type="domain" description="Prolamin-like" evidence="10">
    <location>
        <begin position="44"/>
        <end position="108"/>
    </location>
</feature>
<feature type="signal peptide" evidence="9">
    <location>
        <begin position="1"/>
        <end position="23"/>
    </location>
</feature>
<evidence type="ECO:0000256" key="2">
    <source>
        <dbReference type="ARBA" id="ARBA00004613"/>
    </source>
</evidence>
<dbReference type="InterPro" id="IPR044711">
    <property type="entry name" value="EC11-15"/>
</dbReference>
<dbReference type="GO" id="GO:2000008">
    <property type="term" value="P:regulation of protein localization to cell surface"/>
    <property type="evidence" value="ECO:0007669"/>
    <property type="project" value="UniProtKB-ARBA"/>
</dbReference>
<dbReference type="GO" id="GO:0009567">
    <property type="term" value="P:double fertilization forming a zygote and endosperm"/>
    <property type="evidence" value="ECO:0007669"/>
    <property type="project" value="InterPro"/>
</dbReference>